<accession>A0A8H6VWA3</accession>
<dbReference type="EMBL" id="JACAZE010000019">
    <property type="protein sequence ID" value="KAF7294286.1"/>
    <property type="molecule type" value="Genomic_DNA"/>
</dbReference>
<gene>
    <name evidence="1" type="ORF">HMN09_01157300</name>
</gene>
<evidence type="ECO:0000313" key="1">
    <source>
        <dbReference type="EMBL" id="KAF7294286.1"/>
    </source>
</evidence>
<dbReference type="AlphaFoldDB" id="A0A8H6VWA3"/>
<comment type="caution">
    <text evidence="1">The sequence shown here is derived from an EMBL/GenBank/DDBJ whole genome shotgun (WGS) entry which is preliminary data.</text>
</comment>
<name>A0A8H6VWA3_MYCCL</name>
<dbReference type="OrthoDB" id="3249298at2759"/>
<sequence>MDRYHSIDWSALARIGEDFIHEPLHAQKEVNPNTVLAQYTPSLSTFHATMRSVSRIPAEALKFSSFPQFTMIKEQTVCETSTEQWIRERTEYLNSPAALAAHNGQGLNTLGDILTICPYSLVDVARDVIVIHRPQHFPGICLFDVHRAPSVSIARDDRAFRNRFNQLTFNVLRYFSFDHCVVAGGARLLRLFSFRTNTLRQPPTQRRTGTWISTYSFMGVSIGAGKAMHISATQSAITITPPRPFPRVQCILRIYSSVEQILNGFDLGVAGIAWDNRQLRIHDRAAHDIHTGYILLSPAHILNDSRYLPRLIHYARRGLGTAIARADMTYLPLRVRNHLFAKAKTIQEETVKALDVIKANTLTSKPVLSYRSFCRFAQRHGFIRDVDREDSAGGLSALVVCSTLYHLDFVEEMKFCPPGRNSLDYADEDPQTHPYSNPEQEPGALASLIRQFNTAMEANSVKAVFGSSDVELVTENNQAFSASKIVHIIGASSIYDVLDRHQPLCLPLLLPSRLALSIANHLKTIYRQAGLRTLPTLVPVFTRANHEAEQQLSYREVAESHTTTLTPQQSLPNTFYRVRSEPALVSQYIRNTFGASPPTLPVFAGAERPTENLRIFCAATEEDEQGLGPGGVHQSWTCVLSPAVRRWLAAQERNYLYAARFVDQVSSDTEREIYDTWSKIQDIGLVLDHKNDNRSGTPAAHFGLWQTPGNPLAIAGDGKQLLDRVRGRDRVLVEKLQNLIQHFMRLLKRFVVQKIDKILEREFPIMKKLKPLIRAYIKRNLKIPAGYEDFDLEGVSSVPI</sequence>
<organism evidence="1 2">
    <name type="scientific">Mycena chlorophos</name>
    <name type="common">Agaric fungus</name>
    <name type="synonym">Agaricus chlorophos</name>
    <dbReference type="NCBI Taxonomy" id="658473"/>
    <lineage>
        <taxon>Eukaryota</taxon>
        <taxon>Fungi</taxon>
        <taxon>Dikarya</taxon>
        <taxon>Basidiomycota</taxon>
        <taxon>Agaricomycotina</taxon>
        <taxon>Agaricomycetes</taxon>
        <taxon>Agaricomycetidae</taxon>
        <taxon>Agaricales</taxon>
        <taxon>Marasmiineae</taxon>
        <taxon>Mycenaceae</taxon>
        <taxon>Mycena</taxon>
    </lineage>
</organism>
<protein>
    <submittedName>
        <fullName evidence="1">Uncharacterized protein</fullName>
    </submittedName>
</protein>
<reference evidence="1" key="1">
    <citation type="submission" date="2020-05" db="EMBL/GenBank/DDBJ databases">
        <title>Mycena genomes resolve the evolution of fungal bioluminescence.</title>
        <authorList>
            <person name="Tsai I.J."/>
        </authorList>
    </citation>
    <scope>NUCLEOTIDE SEQUENCE</scope>
    <source>
        <strain evidence="1">110903Hualien_Pintung</strain>
    </source>
</reference>
<dbReference type="Proteomes" id="UP000613580">
    <property type="component" value="Unassembled WGS sequence"/>
</dbReference>
<evidence type="ECO:0000313" key="2">
    <source>
        <dbReference type="Proteomes" id="UP000613580"/>
    </source>
</evidence>
<keyword evidence="2" id="KW-1185">Reference proteome</keyword>
<proteinExistence type="predicted"/>